<dbReference type="EMBL" id="JAUSUX010000001">
    <property type="protein sequence ID" value="MDQ0285149.1"/>
    <property type="molecule type" value="Genomic_DNA"/>
</dbReference>
<dbReference type="NCBIfam" id="NF041239">
    <property type="entry name" value="Moor_selen_rel"/>
    <property type="match status" value="1"/>
</dbReference>
<reference evidence="1 2" key="1">
    <citation type="submission" date="2023-07" db="EMBL/GenBank/DDBJ databases">
        <title>Genomic Encyclopedia of Type Strains, Phase IV (KMG-IV): sequencing the most valuable type-strain genomes for metagenomic binning, comparative biology and taxonomic classification.</title>
        <authorList>
            <person name="Goeker M."/>
        </authorList>
    </citation>
    <scope>NUCLEOTIDE SEQUENCE [LARGE SCALE GENOMIC DNA]</scope>
    <source>
        <strain evidence="1 2">DSM 12396</strain>
    </source>
</reference>
<sequence>MTYEPAVYAGLPADVERFHQTEANGLKVFLPKNARVAPDGVSIDITGKGVWRRLSIQGLLG</sequence>
<organism evidence="1 2">
    <name type="scientific">Desulfofundulus luciae</name>
    <dbReference type="NCBI Taxonomy" id="74702"/>
    <lineage>
        <taxon>Bacteria</taxon>
        <taxon>Bacillati</taxon>
        <taxon>Bacillota</taxon>
        <taxon>Clostridia</taxon>
        <taxon>Eubacteriales</taxon>
        <taxon>Peptococcaceae</taxon>
        <taxon>Desulfofundulus</taxon>
    </lineage>
</organism>
<evidence type="ECO:0000313" key="1">
    <source>
        <dbReference type="EMBL" id="MDQ0285149.1"/>
    </source>
</evidence>
<proteinExistence type="predicted"/>
<gene>
    <name evidence="1" type="ORF">J2Z49_000239</name>
</gene>
<comment type="caution">
    <text evidence="1">The sequence shown here is derived from an EMBL/GenBank/DDBJ whole genome shotgun (WGS) entry which is preliminary data.</text>
</comment>
<accession>A0ABU0AXE2</accession>
<dbReference type="Proteomes" id="UP001225644">
    <property type="component" value="Unassembled WGS sequence"/>
</dbReference>
<evidence type="ECO:0000313" key="2">
    <source>
        <dbReference type="Proteomes" id="UP001225644"/>
    </source>
</evidence>
<dbReference type="InterPro" id="IPR049744">
    <property type="entry name" value="CC/Se_fam"/>
</dbReference>
<protein>
    <submittedName>
        <fullName evidence="1">Uncharacterized protein</fullName>
    </submittedName>
</protein>
<name>A0ABU0AXE2_9FIRM</name>
<keyword evidence="2" id="KW-1185">Reference proteome</keyword>